<dbReference type="HOGENOM" id="CLU_095021_0_0_1"/>
<dbReference type="EMBL" id="JH658707">
    <property type="protein sequence ID" value="EXK76514.1"/>
    <property type="molecule type" value="Genomic_DNA"/>
</dbReference>
<dbReference type="AlphaFoldDB" id="X0BDE1"/>
<gene>
    <name evidence="2" type="ORF">FOQG_18743</name>
</gene>
<keyword evidence="3" id="KW-1185">Reference proteome</keyword>
<name>X0BDE1_FUSOX</name>
<dbReference type="Proteomes" id="UP000030663">
    <property type="component" value="Unassembled WGS sequence"/>
</dbReference>
<evidence type="ECO:0000313" key="3">
    <source>
        <dbReference type="Proteomes" id="UP000030663"/>
    </source>
</evidence>
<sequence>MSSNESASVSSASSSSLRSPIILYEISLAKDVSAKRLSSATVTTITSDSQSEDGNLEPKTATLADNSLPSIPAPLEHHRNRMDLVSEWIQNIQPEKYLVDHLLPQLTIAVVLLRELRRSFGLDPNKLLEESDTQRFWAAMKEDNVDTVSGVYIDEDMVLDPEILVDLTQVSEDCSIDNEIPHVVELLEIVKSLQMDCRDGRLVQLLPPRYRCTIAIVYLATIQTLNYPGFVKSEKLEVFRSLGLLLQRKPTGSIAI</sequence>
<protein>
    <submittedName>
        <fullName evidence="2">Uncharacterized protein</fullName>
    </submittedName>
</protein>
<evidence type="ECO:0000256" key="1">
    <source>
        <dbReference type="SAM" id="MobiDB-lite"/>
    </source>
</evidence>
<proteinExistence type="predicted"/>
<reference evidence="2 3" key="1">
    <citation type="submission" date="2011-11" db="EMBL/GenBank/DDBJ databases">
        <title>The Genome Sequence of Fusarium oxysporum PHW815.</title>
        <authorList>
            <consortium name="The Broad Institute Genome Sequencing Platform"/>
            <person name="Ma L.-J."/>
            <person name="Gale L.R."/>
            <person name="Schwartz D.C."/>
            <person name="Zhou S."/>
            <person name="Corby-Kistler H."/>
            <person name="Young S.K."/>
            <person name="Zeng Q."/>
            <person name="Gargeya S."/>
            <person name="Fitzgerald M."/>
            <person name="Haas B."/>
            <person name="Abouelleil A."/>
            <person name="Alvarado L."/>
            <person name="Arachchi H.M."/>
            <person name="Berlin A."/>
            <person name="Brown A."/>
            <person name="Chapman S.B."/>
            <person name="Chen Z."/>
            <person name="Dunbar C."/>
            <person name="Freedman E."/>
            <person name="Gearin G."/>
            <person name="Goldberg J."/>
            <person name="Griggs A."/>
            <person name="Gujja S."/>
            <person name="Heiman D."/>
            <person name="Howarth C."/>
            <person name="Larson L."/>
            <person name="Lui A."/>
            <person name="MacDonald P.J.P."/>
            <person name="Montmayeur A."/>
            <person name="Murphy C."/>
            <person name="Neiman D."/>
            <person name="Pearson M."/>
            <person name="Priest M."/>
            <person name="Roberts A."/>
            <person name="Saif S."/>
            <person name="Shea T."/>
            <person name="Shenoy N."/>
            <person name="Sisk P."/>
            <person name="Stolte C."/>
            <person name="Sykes S."/>
            <person name="Wortman J."/>
            <person name="Nusbaum C."/>
            <person name="Birren B."/>
        </authorList>
    </citation>
    <scope>NUCLEOTIDE SEQUENCE [LARGE SCALE GENOMIC DNA]</scope>
    <source>
        <strain evidence="2 3">54005</strain>
    </source>
</reference>
<organism evidence="2 3">
    <name type="scientific">Fusarium oxysporum f. sp. raphani 54005</name>
    <dbReference type="NCBI Taxonomy" id="1089458"/>
    <lineage>
        <taxon>Eukaryota</taxon>
        <taxon>Fungi</taxon>
        <taxon>Dikarya</taxon>
        <taxon>Ascomycota</taxon>
        <taxon>Pezizomycotina</taxon>
        <taxon>Sordariomycetes</taxon>
        <taxon>Hypocreomycetidae</taxon>
        <taxon>Hypocreales</taxon>
        <taxon>Nectriaceae</taxon>
        <taxon>Fusarium</taxon>
        <taxon>Fusarium oxysporum species complex</taxon>
    </lineage>
</organism>
<feature type="region of interest" description="Disordered" evidence="1">
    <location>
        <begin position="42"/>
        <end position="68"/>
    </location>
</feature>
<evidence type="ECO:0000313" key="2">
    <source>
        <dbReference type="EMBL" id="EXK76514.1"/>
    </source>
</evidence>
<accession>X0BDE1</accession>